<reference evidence="4 6" key="2">
    <citation type="submission" date="2018-06" db="EMBL/GenBank/DDBJ databases">
        <authorList>
            <consortium name="Pathogen Informatics"/>
            <person name="Doyle S."/>
        </authorList>
    </citation>
    <scope>NUCLEOTIDE SEQUENCE [LARGE SCALE GENOMIC DNA]</scope>
    <source>
        <strain evidence="4 6">NCTC1542</strain>
    </source>
</reference>
<dbReference type="PANTHER" id="PTHR48081">
    <property type="entry name" value="AB HYDROLASE SUPERFAMILY PROTEIN C4A8.06C"/>
    <property type="match status" value="1"/>
</dbReference>
<evidence type="ECO:0000313" key="5">
    <source>
        <dbReference type="Proteomes" id="UP000057134"/>
    </source>
</evidence>
<gene>
    <name evidence="4" type="primary">lip2_2</name>
    <name evidence="4" type="ORF">NCTC1542_01000</name>
    <name evidence="3" type="ORF">XA26_24800</name>
</gene>
<evidence type="ECO:0000313" key="4">
    <source>
        <dbReference type="EMBL" id="STZ73457.1"/>
    </source>
</evidence>
<dbReference type="InterPro" id="IPR050300">
    <property type="entry name" value="GDXG_lipolytic_enzyme"/>
</dbReference>
<dbReference type="Gene3D" id="3.40.50.1820">
    <property type="entry name" value="alpha/beta hydrolase"/>
    <property type="match status" value="1"/>
</dbReference>
<dbReference type="AlphaFoldDB" id="A0A0N9Y9P9"/>
<keyword evidence="5" id="KW-1185">Reference proteome</keyword>
<reference evidence="3 5" key="1">
    <citation type="journal article" date="2015" name="MBio">
        <title>Enzymatic Degradation of Phenazines Can Generate Energy and Protect Sensitive Organisms from Toxicity.</title>
        <authorList>
            <person name="Costa K.C."/>
            <person name="Bergkessel M."/>
            <person name="Saunders S."/>
            <person name="Korlach J."/>
            <person name="Newman D.K."/>
        </authorList>
    </citation>
    <scope>NUCLEOTIDE SEQUENCE [LARGE SCALE GENOMIC DNA]</scope>
    <source>
        <strain evidence="3 5">CT6</strain>
    </source>
</reference>
<dbReference type="Proteomes" id="UP000255389">
    <property type="component" value="Unassembled WGS sequence"/>
</dbReference>
<keyword evidence="1 4" id="KW-0378">Hydrolase</keyword>
<evidence type="ECO:0000256" key="1">
    <source>
        <dbReference type="ARBA" id="ARBA00022801"/>
    </source>
</evidence>
<dbReference type="Proteomes" id="UP000057134">
    <property type="component" value="Chromosome"/>
</dbReference>
<evidence type="ECO:0000259" key="2">
    <source>
        <dbReference type="Pfam" id="PF07859"/>
    </source>
</evidence>
<dbReference type="EC" id="3.1.1.3" evidence="4"/>
<dbReference type="Pfam" id="PF07859">
    <property type="entry name" value="Abhydrolase_3"/>
    <property type="match status" value="1"/>
</dbReference>
<sequence length="307" mass="32747">MAWLERLDPALHGFAEARTDLATDQLGAARTSLDQRRRDAARVLDTPGVEIVGARVALGRRTIPVRIYRGGPSPSPAVVYCHSGAFVLGNLDTDQIQCVELARRARCTVISMDYRLAPEYPFPAGFDDAMVVLNWAATLADELDIDAGRIAVAGSSAGGGLAALLAQHSAAGSAPPIIFQSLHQPVLDDRPTRSKQEFSDTPGFDGPATAAMWRHYAGGREVPEAAVPARAAELAGVAPALITCAELDPLRDEALDYARRLLAEGVATELHLFPGTCHGFDSLVPEWEVSQQLFALQGAALRRALHG</sequence>
<organism evidence="3 5">
    <name type="scientific">Mycolicibacterium fortuitum</name>
    <name type="common">Mycobacterium fortuitum</name>
    <dbReference type="NCBI Taxonomy" id="1766"/>
    <lineage>
        <taxon>Bacteria</taxon>
        <taxon>Bacillati</taxon>
        <taxon>Actinomycetota</taxon>
        <taxon>Actinomycetes</taxon>
        <taxon>Mycobacteriales</taxon>
        <taxon>Mycobacteriaceae</taxon>
        <taxon>Mycolicibacterium</taxon>
    </lineage>
</organism>
<dbReference type="PATRIC" id="fig|1766.6.peg.2465"/>
<dbReference type="GO" id="GO:0004806">
    <property type="term" value="F:triacylglycerol lipase activity"/>
    <property type="evidence" value="ECO:0007669"/>
    <property type="project" value="UniProtKB-EC"/>
</dbReference>
<proteinExistence type="predicted"/>
<dbReference type="InterPro" id="IPR013094">
    <property type="entry name" value="AB_hydrolase_3"/>
</dbReference>
<dbReference type="EMBL" id="CP011269">
    <property type="protein sequence ID" value="ALI26323.1"/>
    <property type="molecule type" value="Genomic_DNA"/>
</dbReference>
<dbReference type="STRING" id="1766.XA26_24800"/>
<dbReference type="KEGG" id="mft:XA26_24800"/>
<accession>A0A0N9Y9P9</accession>
<evidence type="ECO:0000313" key="3">
    <source>
        <dbReference type="EMBL" id="ALI26323.1"/>
    </source>
</evidence>
<dbReference type="SUPFAM" id="SSF53474">
    <property type="entry name" value="alpha/beta-Hydrolases"/>
    <property type="match status" value="1"/>
</dbReference>
<dbReference type="RefSeq" id="WP_054602003.1">
    <property type="nucleotide sequence ID" value="NZ_CP011269.1"/>
</dbReference>
<protein>
    <submittedName>
        <fullName evidence="4">Alpha/beta hydrolase fold-3</fullName>
        <ecNumber evidence="4">3.1.1.3</ecNumber>
    </submittedName>
    <submittedName>
        <fullName evidence="3">Putative lipase/esterase</fullName>
    </submittedName>
</protein>
<dbReference type="InterPro" id="IPR029058">
    <property type="entry name" value="AB_hydrolase_fold"/>
</dbReference>
<dbReference type="PANTHER" id="PTHR48081:SF8">
    <property type="entry name" value="ALPHA_BETA HYDROLASE FOLD-3 DOMAIN-CONTAINING PROTEIN-RELATED"/>
    <property type="match status" value="1"/>
</dbReference>
<evidence type="ECO:0000313" key="6">
    <source>
        <dbReference type="Proteomes" id="UP000255389"/>
    </source>
</evidence>
<feature type="domain" description="Alpha/beta hydrolase fold-3" evidence="2">
    <location>
        <begin position="78"/>
        <end position="280"/>
    </location>
</feature>
<name>A0A0N9Y9P9_MYCFO</name>
<dbReference type="EMBL" id="UGQY01000001">
    <property type="protein sequence ID" value="STZ73457.1"/>
    <property type="molecule type" value="Genomic_DNA"/>
</dbReference>